<protein>
    <submittedName>
        <fullName evidence="1">Uncharacterized protein</fullName>
    </submittedName>
</protein>
<evidence type="ECO:0000313" key="1">
    <source>
        <dbReference type="EMBL" id="GAI06842.1"/>
    </source>
</evidence>
<gene>
    <name evidence="1" type="ORF">S06H3_12297</name>
</gene>
<organism evidence="1">
    <name type="scientific">marine sediment metagenome</name>
    <dbReference type="NCBI Taxonomy" id="412755"/>
    <lineage>
        <taxon>unclassified sequences</taxon>
        <taxon>metagenomes</taxon>
        <taxon>ecological metagenomes</taxon>
    </lineage>
</organism>
<sequence>MGTRTEMQIKRLTKKFEEAWLEEIANEVETARTTIIDTLKPMKLHLPSVTLALDLVKMELVRGQLAEFMGHVKLSKELPLKATAKAE</sequence>
<reference evidence="1" key="1">
    <citation type="journal article" date="2014" name="Front. Microbiol.">
        <title>High frequency of phylogenetically diverse reductive dehalogenase-homologous genes in deep subseafloor sedimentary metagenomes.</title>
        <authorList>
            <person name="Kawai M."/>
            <person name="Futagami T."/>
            <person name="Toyoda A."/>
            <person name="Takaki Y."/>
            <person name="Nishi S."/>
            <person name="Hori S."/>
            <person name="Arai W."/>
            <person name="Tsubouchi T."/>
            <person name="Morono Y."/>
            <person name="Uchiyama I."/>
            <person name="Ito T."/>
            <person name="Fujiyama A."/>
            <person name="Inagaki F."/>
            <person name="Takami H."/>
        </authorList>
    </citation>
    <scope>NUCLEOTIDE SEQUENCE</scope>
    <source>
        <strain evidence="1">Expedition CK06-06</strain>
    </source>
</reference>
<dbReference type="EMBL" id="BARV01006025">
    <property type="protein sequence ID" value="GAI06842.1"/>
    <property type="molecule type" value="Genomic_DNA"/>
</dbReference>
<proteinExistence type="predicted"/>
<accession>X1KIF9</accession>
<dbReference type="AlphaFoldDB" id="X1KIF9"/>
<comment type="caution">
    <text evidence="1">The sequence shown here is derived from an EMBL/GenBank/DDBJ whole genome shotgun (WGS) entry which is preliminary data.</text>
</comment>
<name>X1KIF9_9ZZZZ</name>